<keyword evidence="1" id="KW-0472">Membrane</keyword>
<dbReference type="AlphaFoldDB" id="A0A382R9Q1"/>
<dbReference type="NCBIfam" id="TIGR02459">
    <property type="entry name" value="CbtB"/>
    <property type="match status" value="1"/>
</dbReference>
<sequence>MAMFKEQMKIQTQVVAEQVSSKLPAVVALVFGTFVVLGAGFSNSQTVHDAAHDARHAFAFPCH</sequence>
<evidence type="ECO:0000256" key="1">
    <source>
        <dbReference type="SAM" id="Phobius"/>
    </source>
</evidence>
<proteinExistence type="predicted"/>
<gene>
    <name evidence="2" type="ORF">METZ01_LOCUS347288</name>
</gene>
<dbReference type="Pfam" id="PF09489">
    <property type="entry name" value="CbtB"/>
    <property type="match status" value="1"/>
</dbReference>
<organism evidence="2">
    <name type="scientific">marine metagenome</name>
    <dbReference type="NCBI Taxonomy" id="408172"/>
    <lineage>
        <taxon>unclassified sequences</taxon>
        <taxon>metagenomes</taxon>
        <taxon>ecological metagenomes</taxon>
    </lineage>
</organism>
<evidence type="ECO:0008006" key="3">
    <source>
        <dbReference type="Google" id="ProtNLM"/>
    </source>
</evidence>
<accession>A0A382R9Q1</accession>
<protein>
    <recommendedName>
        <fullName evidence="3">Cobalt transporter subunit CbtB</fullName>
    </recommendedName>
</protein>
<keyword evidence="1" id="KW-1133">Transmembrane helix</keyword>
<dbReference type="InterPro" id="IPR012667">
    <property type="entry name" value="CbtB_put"/>
</dbReference>
<evidence type="ECO:0000313" key="2">
    <source>
        <dbReference type="EMBL" id="SVC94434.1"/>
    </source>
</evidence>
<keyword evidence="1" id="KW-0812">Transmembrane</keyword>
<dbReference type="EMBL" id="UINC01120135">
    <property type="protein sequence ID" value="SVC94434.1"/>
    <property type="molecule type" value="Genomic_DNA"/>
</dbReference>
<feature type="transmembrane region" description="Helical" evidence="1">
    <location>
        <begin position="21"/>
        <end position="41"/>
    </location>
</feature>
<name>A0A382R9Q1_9ZZZZ</name>
<reference evidence="2" key="1">
    <citation type="submission" date="2018-05" db="EMBL/GenBank/DDBJ databases">
        <authorList>
            <person name="Lanie J.A."/>
            <person name="Ng W.-L."/>
            <person name="Kazmierczak K.M."/>
            <person name="Andrzejewski T.M."/>
            <person name="Davidsen T.M."/>
            <person name="Wayne K.J."/>
            <person name="Tettelin H."/>
            <person name="Glass J.I."/>
            <person name="Rusch D."/>
            <person name="Podicherti R."/>
            <person name="Tsui H.-C.T."/>
            <person name="Winkler M.E."/>
        </authorList>
    </citation>
    <scope>NUCLEOTIDE SEQUENCE</scope>
</reference>